<evidence type="ECO:0000256" key="1">
    <source>
        <dbReference type="ARBA" id="ARBA00004123"/>
    </source>
</evidence>
<dbReference type="GO" id="GO:0003677">
    <property type="term" value="F:DNA binding"/>
    <property type="evidence" value="ECO:0007669"/>
    <property type="project" value="InterPro"/>
</dbReference>
<evidence type="ECO:0000256" key="3">
    <source>
        <dbReference type="ARBA" id="ARBA00023163"/>
    </source>
</evidence>
<accession>A0AAV6L037</accession>
<feature type="domain" description="HTH myb-type" evidence="6">
    <location>
        <begin position="80"/>
        <end position="135"/>
    </location>
</feature>
<dbReference type="Proteomes" id="UP000823749">
    <property type="component" value="Chromosome 3"/>
</dbReference>
<feature type="compositionally biased region" description="Low complexity" evidence="5">
    <location>
        <begin position="40"/>
        <end position="54"/>
    </location>
</feature>
<dbReference type="EMBL" id="JACTNZ010000003">
    <property type="protein sequence ID" value="KAG5558020.1"/>
    <property type="molecule type" value="Genomic_DNA"/>
</dbReference>
<feature type="region of interest" description="Disordered" evidence="5">
    <location>
        <begin position="341"/>
        <end position="364"/>
    </location>
</feature>
<evidence type="ECO:0000256" key="5">
    <source>
        <dbReference type="SAM" id="MobiDB-lite"/>
    </source>
</evidence>
<evidence type="ECO:0000313" key="7">
    <source>
        <dbReference type="EMBL" id="KAG5558020.1"/>
    </source>
</evidence>
<comment type="subcellular location">
    <subcellularLocation>
        <location evidence="1">Nucleus</location>
    </subcellularLocation>
</comment>
<proteinExistence type="predicted"/>
<dbReference type="InterPro" id="IPR017930">
    <property type="entry name" value="Myb_dom"/>
</dbReference>
<evidence type="ECO:0000256" key="2">
    <source>
        <dbReference type="ARBA" id="ARBA00023015"/>
    </source>
</evidence>
<dbReference type="PANTHER" id="PTHR31314">
    <property type="entry name" value="MYB FAMILY TRANSCRIPTION FACTOR PHL7-LIKE"/>
    <property type="match status" value="1"/>
</dbReference>
<feature type="compositionally biased region" description="Low complexity" evidence="5">
    <location>
        <begin position="341"/>
        <end position="350"/>
    </location>
</feature>
<reference evidence="7" key="1">
    <citation type="submission" date="2020-08" db="EMBL/GenBank/DDBJ databases">
        <title>Plant Genome Project.</title>
        <authorList>
            <person name="Zhang R.-G."/>
        </authorList>
    </citation>
    <scope>NUCLEOTIDE SEQUENCE</scope>
    <source>
        <strain evidence="7">WSP0</strain>
        <tissue evidence="7">Leaf</tissue>
    </source>
</reference>
<organism evidence="7 8">
    <name type="scientific">Rhododendron griersonianum</name>
    <dbReference type="NCBI Taxonomy" id="479676"/>
    <lineage>
        <taxon>Eukaryota</taxon>
        <taxon>Viridiplantae</taxon>
        <taxon>Streptophyta</taxon>
        <taxon>Embryophyta</taxon>
        <taxon>Tracheophyta</taxon>
        <taxon>Spermatophyta</taxon>
        <taxon>Magnoliopsida</taxon>
        <taxon>eudicotyledons</taxon>
        <taxon>Gunneridae</taxon>
        <taxon>Pentapetalae</taxon>
        <taxon>asterids</taxon>
        <taxon>Ericales</taxon>
        <taxon>Ericaceae</taxon>
        <taxon>Ericoideae</taxon>
        <taxon>Rhodoreae</taxon>
        <taxon>Rhododendron</taxon>
    </lineage>
</organism>
<dbReference type="AlphaFoldDB" id="A0AAV6L037"/>
<dbReference type="SUPFAM" id="SSF46689">
    <property type="entry name" value="Homeodomain-like"/>
    <property type="match status" value="1"/>
</dbReference>
<keyword evidence="2" id="KW-0805">Transcription regulation</keyword>
<keyword evidence="3" id="KW-0804">Transcription</keyword>
<dbReference type="PANTHER" id="PTHR31314:SF168">
    <property type="entry name" value="MYB-LIKE HTH TRANSCRIPTIONAL REGULATOR FAMILY PROTEIN"/>
    <property type="match status" value="1"/>
</dbReference>
<dbReference type="InterPro" id="IPR001005">
    <property type="entry name" value="SANT/Myb"/>
</dbReference>
<dbReference type="NCBIfam" id="TIGR01557">
    <property type="entry name" value="myb_SHAQKYF"/>
    <property type="match status" value="1"/>
</dbReference>
<dbReference type="InterPro" id="IPR046955">
    <property type="entry name" value="PHR1-like"/>
</dbReference>
<dbReference type="Pfam" id="PF00249">
    <property type="entry name" value="Myb_DNA-binding"/>
    <property type="match status" value="1"/>
</dbReference>
<gene>
    <name evidence="7" type="ORF">RHGRI_008056</name>
</gene>
<dbReference type="PROSITE" id="PS51294">
    <property type="entry name" value="HTH_MYB"/>
    <property type="match status" value="1"/>
</dbReference>
<feature type="compositionally biased region" description="Acidic residues" evidence="5">
    <location>
        <begin position="22"/>
        <end position="36"/>
    </location>
</feature>
<dbReference type="GO" id="GO:0005634">
    <property type="term" value="C:nucleus"/>
    <property type="evidence" value="ECO:0007669"/>
    <property type="project" value="UniProtKB-SubCell"/>
</dbReference>
<comment type="caution">
    <text evidence="7">The sequence shown here is derived from an EMBL/GenBank/DDBJ whole genome shotgun (WGS) entry which is preliminary data.</text>
</comment>
<dbReference type="Gene3D" id="1.10.10.60">
    <property type="entry name" value="Homeodomain-like"/>
    <property type="match status" value="1"/>
</dbReference>
<dbReference type="InterPro" id="IPR009057">
    <property type="entry name" value="Homeodomain-like_sf"/>
</dbReference>
<dbReference type="GO" id="GO:0003700">
    <property type="term" value="F:DNA-binding transcription factor activity"/>
    <property type="evidence" value="ECO:0007669"/>
    <property type="project" value="InterPro"/>
</dbReference>
<keyword evidence="4" id="KW-0539">Nucleus</keyword>
<evidence type="ECO:0000313" key="8">
    <source>
        <dbReference type="Proteomes" id="UP000823749"/>
    </source>
</evidence>
<protein>
    <recommendedName>
        <fullName evidence="6">HTH myb-type domain-containing protein</fullName>
    </recommendedName>
</protein>
<keyword evidence="8" id="KW-1185">Reference proteome</keyword>
<dbReference type="InterPro" id="IPR006447">
    <property type="entry name" value="Myb_dom_plants"/>
</dbReference>
<evidence type="ECO:0000259" key="6">
    <source>
        <dbReference type="PROSITE" id="PS51294"/>
    </source>
</evidence>
<name>A0AAV6L037_9ERIC</name>
<evidence type="ECO:0000256" key="4">
    <source>
        <dbReference type="ARBA" id="ARBA00023242"/>
    </source>
</evidence>
<sequence>MKGSDSGEEYSNTSPNSKIKDENEEGEEIDNDDDDKSETSKTVKNRSSSSNSTIEESEKKGAANSNGSGVRPYVRSKNPRLRWTPDLHLCFAHAVERLGGQERATPKLVLQLMNVKGLSIAHIKSHLQMHRSKKIDDPNQGKGILFDGRDHHIYNLSQLPMMQSFNQIAPSRLRYGDAPWSSAHPNQVSYGGGIRGLLASNGARPGPPYSSTFERIFGGTDRKKSPNFDFHRHNPFHLPGQEHLQFPQSVGSWQTLIKTSSNEPTMTTLLTQHQPQRADKTNIAAKRKVLDSGAKRKVLDSDCEVDLNLTLRTRPKHDEDDQLKKGLMEDHHEEVDSSLSLSLFSSSSSSKHARRRSGDLDLTL</sequence>
<feature type="region of interest" description="Disordered" evidence="5">
    <location>
        <begin position="1"/>
        <end position="76"/>
    </location>
</feature>